<evidence type="ECO:0000313" key="8">
    <source>
        <dbReference type="EMBL" id="KIN08994.1"/>
    </source>
</evidence>
<dbReference type="PROSITE" id="PS50048">
    <property type="entry name" value="ZN2_CY6_FUNGAL_2"/>
    <property type="match status" value="1"/>
</dbReference>
<keyword evidence="5" id="KW-0804">Transcription</keyword>
<evidence type="ECO:0000313" key="9">
    <source>
        <dbReference type="Proteomes" id="UP000054321"/>
    </source>
</evidence>
<proteinExistence type="predicted"/>
<evidence type="ECO:0000259" key="7">
    <source>
        <dbReference type="PROSITE" id="PS50048"/>
    </source>
</evidence>
<keyword evidence="3" id="KW-0805">Transcription regulation</keyword>
<dbReference type="GO" id="GO:0000981">
    <property type="term" value="F:DNA-binding transcription factor activity, RNA polymerase II-specific"/>
    <property type="evidence" value="ECO:0007669"/>
    <property type="project" value="InterPro"/>
</dbReference>
<dbReference type="SUPFAM" id="SSF57701">
    <property type="entry name" value="Zn2/Cys6 DNA-binding domain"/>
    <property type="match status" value="1"/>
</dbReference>
<evidence type="ECO:0000256" key="4">
    <source>
        <dbReference type="ARBA" id="ARBA00023125"/>
    </source>
</evidence>
<dbReference type="InterPro" id="IPR001138">
    <property type="entry name" value="Zn2Cys6_DnaBD"/>
</dbReference>
<gene>
    <name evidence="8" type="ORF">OIDMADRAFT_109168</name>
</gene>
<dbReference type="OrthoDB" id="3598904at2759"/>
<reference evidence="9" key="2">
    <citation type="submission" date="2015-01" db="EMBL/GenBank/DDBJ databases">
        <title>Evolutionary Origins and Diversification of the Mycorrhizal Mutualists.</title>
        <authorList>
            <consortium name="DOE Joint Genome Institute"/>
            <consortium name="Mycorrhizal Genomics Consortium"/>
            <person name="Kohler A."/>
            <person name="Kuo A."/>
            <person name="Nagy L.G."/>
            <person name="Floudas D."/>
            <person name="Copeland A."/>
            <person name="Barry K.W."/>
            <person name="Cichocki N."/>
            <person name="Veneault-Fourrey C."/>
            <person name="LaButti K."/>
            <person name="Lindquist E.A."/>
            <person name="Lipzen A."/>
            <person name="Lundell T."/>
            <person name="Morin E."/>
            <person name="Murat C."/>
            <person name="Riley R."/>
            <person name="Ohm R."/>
            <person name="Sun H."/>
            <person name="Tunlid A."/>
            <person name="Henrissat B."/>
            <person name="Grigoriev I.V."/>
            <person name="Hibbett D.S."/>
            <person name="Martin F."/>
        </authorList>
    </citation>
    <scope>NUCLEOTIDE SEQUENCE [LARGE SCALE GENOMIC DNA]</scope>
    <source>
        <strain evidence="9">Zn</strain>
    </source>
</reference>
<dbReference type="GO" id="GO:0003677">
    <property type="term" value="F:DNA binding"/>
    <property type="evidence" value="ECO:0007669"/>
    <property type="project" value="UniProtKB-KW"/>
</dbReference>
<dbReference type="Pfam" id="PF00172">
    <property type="entry name" value="Zn_clus"/>
    <property type="match status" value="1"/>
</dbReference>
<dbReference type="GO" id="GO:0008270">
    <property type="term" value="F:zinc ion binding"/>
    <property type="evidence" value="ECO:0007669"/>
    <property type="project" value="InterPro"/>
</dbReference>
<dbReference type="Proteomes" id="UP000054321">
    <property type="component" value="Unassembled WGS sequence"/>
</dbReference>
<protein>
    <recommendedName>
        <fullName evidence="7">Zn(2)-C6 fungal-type domain-containing protein</fullName>
    </recommendedName>
</protein>
<sequence>MPKVAKGRRQRAYHRKTRTGCLTCRKRRVKCDEAWPACLRCTSSGRSIQGHHAIAGAHIRSGAKLLREISYHPRKGVIHHDVLGSKGDGDCYVSLEAISSMYARMCPDINLIVGPNKFKFHERLFSDDVPLTFNSVEDAKVIFEYCRAMFISSHAALQLSSSSVDLPAFAEPDTGLFETLMSKYSLALQAYIKSKSPYFTPVEDIAMAVLQLHVLGSYLSIYIEHSPPDKKANWKDFMPQVNEMLELSEKVLSSTSPGNNRGPTTFFCLDMGIVLPLYTLASQCGDPTIRRKVITLLRSTARQEAFWNSFLVANAIERIMEAEENVSGGRNECTDGANDARPVSVEPFLGLDGNGGWLRHVLRGEL</sequence>
<evidence type="ECO:0000256" key="3">
    <source>
        <dbReference type="ARBA" id="ARBA00023015"/>
    </source>
</evidence>
<dbReference type="HOGENOM" id="CLU_011409_6_3_1"/>
<dbReference type="PANTHER" id="PTHR36206:SF12">
    <property type="entry name" value="ASPERCRYPTIN BIOSYNTHESIS CLUSTER-SPECIFIC TRANSCRIPTION REGULATOR ATNN-RELATED"/>
    <property type="match status" value="1"/>
</dbReference>
<dbReference type="EMBL" id="KN832870">
    <property type="protein sequence ID" value="KIN08994.1"/>
    <property type="molecule type" value="Genomic_DNA"/>
</dbReference>
<keyword evidence="2" id="KW-0862">Zinc</keyword>
<evidence type="ECO:0000256" key="2">
    <source>
        <dbReference type="ARBA" id="ARBA00022833"/>
    </source>
</evidence>
<organism evidence="8 9">
    <name type="scientific">Oidiodendron maius (strain Zn)</name>
    <dbReference type="NCBI Taxonomy" id="913774"/>
    <lineage>
        <taxon>Eukaryota</taxon>
        <taxon>Fungi</taxon>
        <taxon>Dikarya</taxon>
        <taxon>Ascomycota</taxon>
        <taxon>Pezizomycotina</taxon>
        <taxon>Leotiomycetes</taxon>
        <taxon>Leotiomycetes incertae sedis</taxon>
        <taxon>Myxotrichaceae</taxon>
        <taxon>Oidiodendron</taxon>
    </lineage>
</organism>
<evidence type="ECO:0000256" key="5">
    <source>
        <dbReference type="ARBA" id="ARBA00023163"/>
    </source>
</evidence>
<keyword evidence="9" id="KW-1185">Reference proteome</keyword>
<dbReference type="CDD" id="cd00067">
    <property type="entry name" value="GAL4"/>
    <property type="match status" value="1"/>
</dbReference>
<name>A0A0C3DCB6_OIDMZ</name>
<dbReference type="SMART" id="SM00066">
    <property type="entry name" value="GAL4"/>
    <property type="match status" value="1"/>
</dbReference>
<feature type="domain" description="Zn(2)-C6 fungal-type" evidence="7">
    <location>
        <begin position="20"/>
        <end position="45"/>
    </location>
</feature>
<dbReference type="Gene3D" id="4.10.240.10">
    <property type="entry name" value="Zn(2)-C6 fungal-type DNA-binding domain"/>
    <property type="match status" value="1"/>
</dbReference>
<dbReference type="InParanoid" id="A0A0C3DCB6"/>
<dbReference type="AlphaFoldDB" id="A0A0C3DCB6"/>
<keyword evidence="4" id="KW-0238">DNA-binding</keyword>
<dbReference type="InterPro" id="IPR052360">
    <property type="entry name" value="Transcr_Regulatory_Proteins"/>
</dbReference>
<dbReference type="InterPro" id="IPR036864">
    <property type="entry name" value="Zn2-C6_fun-type_DNA-bd_sf"/>
</dbReference>
<evidence type="ECO:0000256" key="6">
    <source>
        <dbReference type="ARBA" id="ARBA00023242"/>
    </source>
</evidence>
<accession>A0A0C3DCB6</accession>
<keyword evidence="6" id="KW-0539">Nucleus</keyword>
<reference evidence="8 9" key="1">
    <citation type="submission" date="2014-04" db="EMBL/GenBank/DDBJ databases">
        <authorList>
            <consortium name="DOE Joint Genome Institute"/>
            <person name="Kuo A."/>
            <person name="Martino E."/>
            <person name="Perotto S."/>
            <person name="Kohler A."/>
            <person name="Nagy L.G."/>
            <person name="Floudas D."/>
            <person name="Copeland A."/>
            <person name="Barry K.W."/>
            <person name="Cichocki N."/>
            <person name="Veneault-Fourrey C."/>
            <person name="LaButti K."/>
            <person name="Lindquist E.A."/>
            <person name="Lipzen A."/>
            <person name="Lundell T."/>
            <person name="Morin E."/>
            <person name="Murat C."/>
            <person name="Sun H."/>
            <person name="Tunlid A."/>
            <person name="Henrissat B."/>
            <person name="Grigoriev I.V."/>
            <person name="Hibbett D.S."/>
            <person name="Martin F."/>
            <person name="Nordberg H.P."/>
            <person name="Cantor M.N."/>
            <person name="Hua S.X."/>
        </authorList>
    </citation>
    <scope>NUCLEOTIDE SEQUENCE [LARGE SCALE GENOMIC DNA]</scope>
    <source>
        <strain evidence="8 9">Zn</strain>
    </source>
</reference>
<keyword evidence="1" id="KW-0479">Metal-binding</keyword>
<dbReference type="PANTHER" id="PTHR36206">
    <property type="entry name" value="ASPERCRYPTIN BIOSYNTHESIS CLUSTER-SPECIFIC TRANSCRIPTION REGULATOR ATNN-RELATED"/>
    <property type="match status" value="1"/>
</dbReference>
<evidence type="ECO:0000256" key="1">
    <source>
        <dbReference type="ARBA" id="ARBA00022723"/>
    </source>
</evidence>